<name>A0A931NHL5_9BURK</name>
<dbReference type="SMART" id="SM00267">
    <property type="entry name" value="GGDEF"/>
    <property type="match status" value="1"/>
</dbReference>
<dbReference type="Gene3D" id="3.30.70.270">
    <property type="match status" value="1"/>
</dbReference>
<dbReference type="AlphaFoldDB" id="A0A931NHL5"/>
<dbReference type="GO" id="GO:0043709">
    <property type="term" value="P:cell adhesion involved in single-species biofilm formation"/>
    <property type="evidence" value="ECO:0007669"/>
    <property type="project" value="TreeGrafter"/>
</dbReference>
<dbReference type="GO" id="GO:0005886">
    <property type="term" value="C:plasma membrane"/>
    <property type="evidence" value="ECO:0007669"/>
    <property type="project" value="TreeGrafter"/>
</dbReference>
<keyword evidence="3" id="KW-0812">Transmembrane</keyword>
<evidence type="ECO:0000259" key="4">
    <source>
        <dbReference type="PROSITE" id="PS50887"/>
    </source>
</evidence>
<comment type="caution">
    <text evidence="5">The sequence shown here is derived from an EMBL/GenBank/DDBJ whole genome shotgun (WGS) entry which is preliminary data.</text>
</comment>
<keyword evidence="6" id="KW-1185">Reference proteome</keyword>
<feature type="transmembrane region" description="Helical" evidence="3">
    <location>
        <begin position="177"/>
        <end position="200"/>
    </location>
</feature>
<dbReference type="FunFam" id="3.30.70.270:FF:000001">
    <property type="entry name" value="Diguanylate cyclase domain protein"/>
    <property type="match status" value="1"/>
</dbReference>
<dbReference type="InterPro" id="IPR000160">
    <property type="entry name" value="GGDEF_dom"/>
</dbReference>
<evidence type="ECO:0000256" key="2">
    <source>
        <dbReference type="ARBA" id="ARBA00034247"/>
    </source>
</evidence>
<evidence type="ECO:0000256" key="1">
    <source>
        <dbReference type="ARBA" id="ARBA00012528"/>
    </source>
</evidence>
<dbReference type="EMBL" id="JAEDAK010000008">
    <property type="protein sequence ID" value="MBH9577893.1"/>
    <property type="molecule type" value="Genomic_DNA"/>
</dbReference>
<dbReference type="GO" id="GO:0052621">
    <property type="term" value="F:diguanylate cyclase activity"/>
    <property type="evidence" value="ECO:0007669"/>
    <property type="project" value="UniProtKB-EC"/>
</dbReference>
<gene>
    <name evidence="5" type="ORF">I7X39_13395</name>
</gene>
<proteinExistence type="predicted"/>
<feature type="domain" description="GGDEF" evidence="4">
    <location>
        <begin position="344"/>
        <end position="473"/>
    </location>
</feature>
<dbReference type="PROSITE" id="PS50887">
    <property type="entry name" value="GGDEF"/>
    <property type="match status" value="1"/>
</dbReference>
<accession>A0A931NHL5</accession>
<dbReference type="Pfam" id="PF00990">
    <property type="entry name" value="GGDEF"/>
    <property type="match status" value="1"/>
</dbReference>
<evidence type="ECO:0000313" key="6">
    <source>
        <dbReference type="Proteomes" id="UP000613266"/>
    </source>
</evidence>
<feature type="transmembrane region" description="Helical" evidence="3">
    <location>
        <begin position="229"/>
        <end position="248"/>
    </location>
</feature>
<dbReference type="PANTHER" id="PTHR45138:SF9">
    <property type="entry name" value="DIGUANYLATE CYCLASE DGCM-RELATED"/>
    <property type="match status" value="1"/>
</dbReference>
<protein>
    <recommendedName>
        <fullName evidence="1">diguanylate cyclase</fullName>
        <ecNumber evidence="1">2.7.7.65</ecNumber>
    </recommendedName>
</protein>
<dbReference type="InterPro" id="IPR043128">
    <property type="entry name" value="Rev_trsase/Diguanyl_cyclase"/>
</dbReference>
<sequence>MTPPPAQTQQTVGVRAFWRAATPAERRWVGLGWLLSLASCIASGLATVILAWSGLPLHFAGLTVYVTVYPPLVLASWWALCFGWVWAAPLVYAATFTLALYAGMPLAWALLFACSNPLGLAVYALGYRAIDRRPELHSGSAWLYFVMLAFASSVFGSAGALIWSYTNRIDNTGLLPIWQGWWLGGLLQAVLLVGPLLWLTRRRISAWLTRRPALLAPPPADPRRLTLRLILVIVCAVLGYGAGTLGLAEGWVQQRLAGADARQLETVQTLLSTAWSFYWVMALFVLFVGFFGYRSFRHWSAANDRLLAELEQLARTDRLSGLLNRRAMEEALDEQMQRGRRHGELASLLMLDIDHFKRINDAYGHAVGDAAIVALADTLRAGLRSLDRAARWGGEEFLVLLPQQDAAAACAVAERLRAALATLPGPELPRFTVSVGVASLQAADRGWGDWLKRADGALYAAKQAGRDRVVATD</sequence>
<keyword evidence="3" id="KW-0472">Membrane</keyword>
<evidence type="ECO:0000313" key="5">
    <source>
        <dbReference type="EMBL" id="MBH9577893.1"/>
    </source>
</evidence>
<keyword evidence="3" id="KW-1133">Transmembrane helix</keyword>
<dbReference type="RefSeq" id="WP_198111656.1">
    <property type="nucleotide sequence ID" value="NZ_JAEDAK010000008.1"/>
</dbReference>
<evidence type="ECO:0000256" key="3">
    <source>
        <dbReference type="SAM" id="Phobius"/>
    </source>
</evidence>
<organism evidence="5 6">
    <name type="scientific">Inhella proteolytica</name>
    <dbReference type="NCBI Taxonomy" id="2795029"/>
    <lineage>
        <taxon>Bacteria</taxon>
        <taxon>Pseudomonadati</taxon>
        <taxon>Pseudomonadota</taxon>
        <taxon>Betaproteobacteria</taxon>
        <taxon>Burkholderiales</taxon>
        <taxon>Sphaerotilaceae</taxon>
        <taxon>Inhella</taxon>
    </lineage>
</organism>
<dbReference type="PANTHER" id="PTHR45138">
    <property type="entry name" value="REGULATORY COMPONENTS OF SENSORY TRANSDUCTION SYSTEM"/>
    <property type="match status" value="1"/>
</dbReference>
<dbReference type="InterPro" id="IPR050469">
    <property type="entry name" value="Diguanylate_Cyclase"/>
</dbReference>
<dbReference type="NCBIfam" id="TIGR00254">
    <property type="entry name" value="GGDEF"/>
    <property type="match status" value="1"/>
</dbReference>
<dbReference type="Proteomes" id="UP000613266">
    <property type="component" value="Unassembled WGS sequence"/>
</dbReference>
<dbReference type="EC" id="2.7.7.65" evidence="1"/>
<feature type="transmembrane region" description="Helical" evidence="3">
    <location>
        <begin position="64"/>
        <end position="86"/>
    </location>
</feature>
<reference evidence="5" key="1">
    <citation type="submission" date="2020-12" db="EMBL/GenBank/DDBJ databases">
        <title>The genome sequence of Inhella sp. 1Y17.</title>
        <authorList>
            <person name="Liu Y."/>
        </authorList>
    </citation>
    <scope>NUCLEOTIDE SEQUENCE</scope>
    <source>
        <strain evidence="5">1Y17</strain>
    </source>
</reference>
<comment type="catalytic activity">
    <reaction evidence="2">
        <text>2 GTP = 3',3'-c-di-GMP + 2 diphosphate</text>
        <dbReference type="Rhea" id="RHEA:24898"/>
        <dbReference type="ChEBI" id="CHEBI:33019"/>
        <dbReference type="ChEBI" id="CHEBI:37565"/>
        <dbReference type="ChEBI" id="CHEBI:58805"/>
        <dbReference type="EC" id="2.7.7.65"/>
    </reaction>
</comment>
<dbReference type="CDD" id="cd01949">
    <property type="entry name" value="GGDEF"/>
    <property type="match status" value="1"/>
</dbReference>
<dbReference type="GO" id="GO:1902201">
    <property type="term" value="P:negative regulation of bacterial-type flagellum-dependent cell motility"/>
    <property type="evidence" value="ECO:0007669"/>
    <property type="project" value="TreeGrafter"/>
</dbReference>
<feature type="transmembrane region" description="Helical" evidence="3">
    <location>
        <begin position="142"/>
        <end position="165"/>
    </location>
</feature>
<dbReference type="SUPFAM" id="SSF55073">
    <property type="entry name" value="Nucleotide cyclase"/>
    <property type="match status" value="1"/>
</dbReference>
<dbReference type="InterPro" id="IPR029787">
    <property type="entry name" value="Nucleotide_cyclase"/>
</dbReference>
<feature type="transmembrane region" description="Helical" evidence="3">
    <location>
        <begin position="106"/>
        <end position="130"/>
    </location>
</feature>
<feature type="transmembrane region" description="Helical" evidence="3">
    <location>
        <begin position="31"/>
        <end position="52"/>
    </location>
</feature>
<feature type="transmembrane region" description="Helical" evidence="3">
    <location>
        <begin position="277"/>
        <end position="296"/>
    </location>
</feature>